<gene>
    <name evidence="1" type="ORF">BJ138DRAFT_1088295</name>
</gene>
<name>A0ACB8AAM4_9AGAM</name>
<proteinExistence type="predicted"/>
<protein>
    <submittedName>
        <fullName evidence="1">Uncharacterized protein</fullName>
    </submittedName>
</protein>
<dbReference type="EMBL" id="MU267726">
    <property type="protein sequence ID" value="KAH7910117.1"/>
    <property type="molecule type" value="Genomic_DNA"/>
</dbReference>
<sequence>MENCAPKLQKFIVWAPDYTDEGTLELRMSVREAHLGHNQKYIDDGTIRVGGGVLTADSFPGKPDMKFHGSFLLYEVESIEVVRNFIETDIYYTAGVWDKDKIVILPVVLATPFP</sequence>
<dbReference type="Proteomes" id="UP000790377">
    <property type="component" value="Unassembled WGS sequence"/>
</dbReference>
<accession>A0ACB8AAM4</accession>
<evidence type="ECO:0000313" key="1">
    <source>
        <dbReference type="EMBL" id="KAH7910117.1"/>
    </source>
</evidence>
<evidence type="ECO:0000313" key="2">
    <source>
        <dbReference type="Proteomes" id="UP000790377"/>
    </source>
</evidence>
<reference evidence="1" key="1">
    <citation type="journal article" date="2021" name="New Phytol.">
        <title>Evolutionary innovations through gain and loss of genes in the ectomycorrhizal Boletales.</title>
        <authorList>
            <person name="Wu G."/>
            <person name="Miyauchi S."/>
            <person name="Morin E."/>
            <person name="Kuo A."/>
            <person name="Drula E."/>
            <person name="Varga T."/>
            <person name="Kohler A."/>
            <person name="Feng B."/>
            <person name="Cao Y."/>
            <person name="Lipzen A."/>
            <person name="Daum C."/>
            <person name="Hundley H."/>
            <person name="Pangilinan J."/>
            <person name="Johnson J."/>
            <person name="Barry K."/>
            <person name="LaButti K."/>
            <person name="Ng V."/>
            <person name="Ahrendt S."/>
            <person name="Min B."/>
            <person name="Choi I.G."/>
            <person name="Park H."/>
            <person name="Plett J.M."/>
            <person name="Magnuson J."/>
            <person name="Spatafora J.W."/>
            <person name="Nagy L.G."/>
            <person name="Henrissat B."/>
            <person name="Grigoriev I.V."/>
            <person name="Yang Z.L."/>
            <person name="Xu J."/>
            <person name="Martin F.M."/>
        </authorList>
    </citation>
    <scope>NUCLEOTIDE SEQUENCE</scope>
    <source>
        <strain evidence="1">ATCC 28755</strain>
    </source>
</reference>
<keyword evidence="2" id="KW-1185">Reference proteome</keyword>
<comment type="caution">
    <text evidence="1">The sequence shown here is derived from an EMBL/GenBank/DDBJ whole genome shotgun (WGS) entry which is preliminary data.</text>
</comment>
<organism evidence="1 2">
    <name type="scientific">Hygrophoropsis aurantiaca</name>
    <dbReference type="NCBI Taxonomy" id="72124"/>
    <lineage>
        <taxon>Eukaryota</taxon>
        <taxon>Fungi</taxon>
        <taxon>Dikarya</taxon>
        <taxon>Basidiomycota</taxon>
        <taxon>Agaricomycotina</taxon>
        <taxon>Agaricomycetes</taxon>
        <taxon>Agaricomycetidae</taxon>
        <taxon>Boletales</taxon>
        <taxon>Coniophorineae</taxon>
        <taxon>Hygrophoropsidaceae</taxon>
        <taxon>Hygrophoropsis</taxon>
    </lineage>
</organism>